<keyword evidence="4" id="KW-0812">Transmembrane</keyword>
<feature type="region of interest" description="Disordered" evidence="11">
    <location>
        <begin position="1297"/>
        <end position="1357"/>
    </location>
</feature>
<evidence type="ECO:0000256" key="5">
    <source>
        <dbReference type="ARBA" id="ARBA00022824"/>
    </source>
</evidence>
<evidence type="ECO:0000256" key="6">
    <source>
        <dbReference type="ARBA" id="ARBA00022989"/>
    </source>
</evidence>
<keyword evidence="3" id="KW-1003">Cell membrane</keyword>
<keyword evidence="5" id="KW-0256">Endoplasmic reticulum</keyword>
<dbReference type="PANTHER" id="PTHR32219:SF3">
    <property type="entry name" value="CALPONIN-LIKE DOMAIN PROTEIN"/>
    <property type="match status" value="1"/>
</dbReference>
<evidence type="ECO:0000313" key="12">
    <source>
        <dbReference type="EMBL" id="AAD30594.2"/>
    </source>
</evidence>
<feature type="coiled-coil region" evidence="10">
    <location>
        <begin position="827"/>
        <end position="854"/>
    </location>
</feature>
<feature type="compositionally biased region" description="Basic and acidic residues" evidence="11">
    <location>
        <begin position="160"/>
        <end position="190"/>
    </location>
</feature>
<accession>Q9SYP0</accession>
<dbReference type="ExpressionAtlas" id="Q9SYP0">
    <property type="expression patterns" value="baseline and differential"/>
</dbReference>
<dbReference type="PANTHER" id="PTHR32219">
    <property type="entry name" value="RNA-BINDING PROTEIN YLMH-RELATED"/>
    <property type="match status" value="1"/>
</dbReference>
<feature type="compositionally biased region" description="Basic and acidic residues" evidence="11">
    <location>
        <begin position="1122"/>
        <end position="1166"/>
    </location>
</feature>
<feature type="compositionally biased region" description="Basic and acidic residues" evidence="11">
    <location>
        <begin position="1192"/>
        <end position="1261"/>
    </location>
</feature>
<keyword evidence="8" id="KW-0472">Membrane</keyword>
<feature type="compositionally biased region" description="Polar residues" evidence="11">
    <location>
        <begin position="403"/>
        <end position="417"/>
    </location>
</feature>
<feature type="compositionally biased region" description="Acidic residues" evidence="11">
    <location>
        <begin position="123"/>
        <end position="133"/>
    </location>
</feature>
<reference key="2">
    <citation type="journal article" date="2000" name="Nature">
        <title>Sequence and analysis of chromosome 1 of the plant Arabidopsis thaliana.</title>
        <authorList>
            <person name="Theologis A."/>
            <person name="Ecker J.R."/>
            <person name="Palm C.J."/>
            <person name="Federspiel N.A."/>
            <person name="Kaul S."/>
            <person name="White O."/>
            <person name="Alonso J."/>
            <person name="Altafi H."/>
            <person name="Araujo R."/>
            <person name="Bowman C.L."/>
            <person name="Brooks S.Y."/>
            <person name="Buehler E."/>
            <person name="Chan A."/>
            <person name="Chao Q."/>
            <person name="Chen H."/>
            <person name="Cheuk R.F."/>
            <person name="Chin C.W."/>
            <person name="Chung M.K."/>
            <person name="Conn L."/>
            <person name="Conway A.B."/>
            <person name="Conway A.R."/>
            <person name="Creasy T.H."/>
            <person name="Dewar K."/>
            <person name="Dunn P."/>
            <person name="Etgu P."/>
            <person name="Feldblyum T.V."/>
            <person name="Feng J."/>
            <person name="Fong B."/>
            <person name="Fujii C.Y."/>
            <person name="Gill J.E."/>
            <person name="Goldsmith A.D."/>
            <person name="Haas B."/>
            <person name="Hansen N.F."/>
            <person name="Hughes B."/>
            <person name="Huizar L."/>
            <person name="Hunter J.L."/>
            <person name="Jenkins J."/>
            <person name="Johnson-Hopson C."/>
            <person name="Khan S."/>
            <person name="Khaykin E."/>
            <person name="Kim C.J."/>
            <person name="Koo H.L."/>
            <person name="Kremenetskaia I."/>
            <person name="Kurtz D.B."/>
            <person name="Kwan A."/>
            <person name="Lam B."/>
            <person name="Langin-Hooper S."/>
            <person name="Lee A."/>
            <person name="Lee J.M."/>
            <person name="Lenz C.A."/>
            <person name="Li J.H."/>
            <person name="Li Y."/>
            <person name="Lin X."/>
            <person name="Liu S.X."/>
            <person name="Liu Z.A."/>
            <person name="Luros J.S."/>
            <person name="Maiti R."/>
            <person name="Marziali A."/>
            <person name="Militscher J."/>
            <person name="Miranda M."/>
            <person name="Nguyen M."/>
            <person name="Nierman W.C."/>
            <person name="Osborne B.I."/>
            <person name="Pai G."/>
            <person name="Peterson J."/>
            <person name="Pham P.K."/>
            <person name="Rizzo M."/>
            <person name="Rooney T."/>
            <person name="Rowley D."/>
            <person name="Sakano H."/>
            <person name="Salzberg S.L."/>
            <person name="Schwartz J.R."/>
            <person name="Shinn P."/>
            <person name="Southwick A.M."/>
            <person name="Sun H."/>
            <person name="Tallon L.J."/>
            <person name="Tambunga G."/>
            <person name="Toriumi M.J."/>
            <person name="Town C.D."/>
            <person name="Utterback T."/>
            <person name="Van Aken S."/>
            <person name="Vaysberg M."/>
            <person name="Vysotskaia V.S."/>
            <person name="Walker M."/>
            <person name="Wu D."/>
            <person name="Yu G."/>
            <person name="Fraser C.M."/>
            <person name="Venter J.C."/>
            <person name="Davis R.W."/>
        </authorList>
    </citation>
    <scope>NUCLEOTIDE SEQUENCE [LARGE SCALE GENOMIC DNA]</scope>
    <source>
        <strain>cv. Columbia</strain>
    </source>
</reference>
<dbReference type="GO" id="GO:0005886">
    <property type="term" value="C:plasma membrane"/>
    <property type="evidence" value="ECO:0007669"/>
    <property type="project" value="UniProtKB-SubCell"/>
</dbReference>
<feature type="coiled-coil region" evidence="10">
    <location>
        <begin position="950"/>
        <end position="998"/>
    </location>
</feature>
<organism evidence="12">
    <name type="scientific">Arabidopsis thaliana</name>
    <name type="common">Mouse-ear cress</name>
    <dbReference type="NCBI Taxonomy" id="3702"/>
    <lineage>
        <taxon>Eukaryota</taxon>
        <taxon>Viridiplantae</taxon>
        <taxon>Streptophyta</taxon>
        <taxon>Embryophyta</taxon>
        <taxon>Tracheophyta</taxon>
        <taxon>Spermatophyta</taxon>
        <taxon>Magnoliopsida</taxon>
        <taxon>eudicotyledons</taxon>
        <taxon>Gunneridae</taxon>
        <taxon>Pentapetalae</taxon>
        <taxon>rosids</taxon>
        <taxon>malvids</taxon>
        <taxon>Brassicales</taxon>
        <taxon>Brassicaceae</taxon>
        <taxon>Camelineae</taxon>
        <taxon>Arabidopsis</taxon>
    </lineage>
</organism>
<evidence type="ECO:0000256" key="3">
    <source>
        <dbReference type="ARBA" id="ARBA00022475"/>
    </source>
</evidence>
<reference evidence="12" key="1">
    <citation type="submission" date="1999-05" db="EMBL/GenBank/DDBJ databases">
        <authorList>
            <person name="Federspiel N.A."/>
            <person name="Palm C.J."/>
            <person name="Conway A.B."/>
            <person name="Conn L."/>
            <person name="Hansen N.F."/>
            <person name="Altafi H."/>
            <person name="Araujo R."/>
            <person name="Huizar L."/>
            <person name="Rowley D."/>
            <person name="Buehler E."/>
            <person name="Dunn P."/>
            <person name="Gonzalez A."/>
            <person name="Kremenetskaia I."/>
            <person name="Kim C."/>
            <person name="Lenz C."/>
            <person name="Li J."/>
            <person name="Liu S."/>
            <person name="Luros S."/>
            <person name="Schwartz J."/>
            <person name="Shinn P."/>
            <person name="Toriumi M."/>
            <person name="Vysotskaia V.S."/>
            <person name="Walker M."/>
            <person name="Yu G."/>
            <person name="Ecker J."/>
            <person name="Theologis A."/>
            <person name="Davis R.W."/>
        </authorList>
    </citation>
    <scope>NUCLEOTIDE SEQUENCE</scope>
</reference>
<feature type="compositionally biased region" description="Basic and acidic residues" evidence="11">
    <location>
        <begin position="230"/>
        <end position="249"/>
    </location>
</feature>
<feature type="compositionally biased region" description="Basic and acidic residues" evidence="11">
    <location>
        <begin position="80"/>
        <end position="96"/>
    </location>
</feature>
<dbReference type="PIR" id="F86342">
    <property type="entry name" value="F86342"/>
</dbReference>
<feature type="compositionally biased region" description="Basic and acidic residues" evidence="11">
    <location>
        <begin position="134"/>
        <end position="149"/>
    </location>
</feature>
<dbReference type="InterPro" id="IPR055282">
    <property type="entry name" value="PPI1-4"/>
</dbReference>
<evidence type="ECO:0000256" key="10">
    <source>
        <dbReference type="SAM" id="Coils"/>
    </source>
</evidence>
<feature type="compositionally biased region" description="Basic and acidic residues" evidence="11">
    <location>
        <begin position="1298"/>
        <end position="1325"/>
    </location>
</feature>
<evidence type="ECO:0000256" key="7">
    <source>
        <dbReference type="ARBA" id="ARBA00023054"/>
    </source>
</evidence>
<feature type="compositionally biased region" description="Polar residues" evidence="11">
    <location>
        <begin position="361"/>
        <end position="382"/>
    </location>
</feature>
<gene>
    <name evidence="12" type="primary">F9H16.4</name>
</gene>
<dbReference type="EMBL" id="AC007369">
    <property type="protein sequence ID" value="AAD30594.2"/>
    <property type="molecule type" value="Genomic_DNA"/>
</dbReference>
<feature type="compositionally biased region" description="Basic and acidic residues" evidence="11">
    <location>
        <begin position="205"/>
        <end position="224"/>
    </location>
</feature>
<evidence type="ECO:0000256" key="2">
    <source>
        <dbReference type="ARBA" id="ARBA00004389"/>
    </source>
</evidence>
<dbReference type="GO" id="GO:0005789">
    <property type="term" value="C:endoplasmic reticulum membrane"/>
    <property type="evidence" value="ECO:0007669"/>
    <property type="project" value="UniProtKB-SubCell"/>
</dbReference>
<evidence type="ECO:0000256" key="9">
    <source>
        <dbReference type="ARBA" id="ARBA00038080"/>
    </source>
</evidence>
<feature type="compositionally biased region" description="Acidic residues" evidence="11">
    <location>
        <begin position="191"/>
        <end position="204"/>
    </location>
</feature>
<keyword evidence="7 10" id="KW-0175">Coiled coil</keyword>
<name>Q9SYP0_ARATH</name>
<protein>
    <submittedName>
        <fullName evidence="12">F9H16.4 protein</fullName>
    </submittedName>
</protein>
<comment type="subcellular location">
    <subcellularLocation>
        <location evidence="1">Cell membrane</location>
        <topology evidence="1">Single-pass membrane protein</topology>
    </subcellularLocation>
    <subcellularLocation>
        <location evidence="2">Endoplasmic reticulum membrane</location>
        <topology evidence="2">Single-pass membrane protein</topology>
    </subcellularLocation>
</comment>
<feature type="region of interest" description="Disordered" evidence="11">
    <location>
        <begin position="40"/>
        <end position="64"/>
    </location>
</feature>
<evidence type="ECO:0000256" key="4">
    <source>
        <dbReference type="ARBA" id="ARBA00022692"/>
    </source>
</evidence>
<comment type="similarity">
    <text evidence="9">Belongs to the plant Proton pump-interactor protein family.</text>
</comment>
<feature type="compositionally biased region" description="Basic and acidic residues" evidence="11">
    <location>
        <begin position="1334"/>
        <end position="1349"/>
    </location>
</feature>
<evidence type="ECO:0000256" key="1">
    <source>
        <dbReference type="ARBA" id="ARBA00004162"/>
    </source>
</evidence>
<keyword evidence="6" id="KW-1133">Transmembrane helix</keyword>
<feature type="region of interest" description="Disordered" evidence="11">
    <location>
        <begin position="80"/>
        <end position="320"/>
    </location>
</feature>
<proteinExistence type="inferred from homology"/>
<sequence>MPVEVERDQGEVSVKVDFENATEIKPEVVVSATKEDVVNGISHGGSNNGNGNDTDGSYDFITENDTVGDDFVESDYVKPVDDANVEKDLKEGENVKVDAPSIADDDVLGVSQDSQTLEKSELESTDDGPEEVVEIPKSEVEDSLEKSVDQQHPGNGHLESGLEGKVESKEEVEQLHDSEVGSKDLTKNNVEEPEVEIESDSETDVEGHQGDKIEAQEKSDRDLDVSQDLKLNENVEKHPVDSDEVRESELVSAKVSPTEPSDGGMDLGQPTVTDPAETINGSESVNDHVGSEPVTVLEPVSVENGHPPVESELERSSDVPFTSVAEKVNASDGEVLPDSGTVDVVVSEVSSDVPAETQALNAISLDSQPSGKDSVVENGNSKSESEDSKMQSEIGAVDDGSVSDGSINTHPESQDASDPTCDQGGKQHISSEVKEVLDAPASEEISDAVIVAKDNGSEAAISDGLSCTNQQGSESDEISGLVEKLPSHALHEVVSSANDTSVIVSDDTKSQGLSEDHGVDTNQTIQDDCSAELEEVTDVNVKHAPNEKVQGDNSEGNLNVGGDVCLNSAEEAKELPTGDLSGNASHESAETLSTNIDEPLSLLDTKTAVSDFAESSAGVAGEIDAVAMESEAAQSIKQCAEAHVAPSIIEDGEIDREVNCGSEVNVTKTTPVAVREDIPPKEVSEMEESDVKERSSINTDEEVATASVASEIKTCAQDLESKVVTSTDTIHTGAKDCVDSQPAENKEGNKLIKNEIRLCTSLVENQKDGVDSIYKLLCSGNVVDRTDDKVASTGEVSVLDASEGLTVAAEIEKRPFYFLPRVPRYDDEKLAEQLKHAEEQVDQKTQNRDALRADIQKIRAICKDYDISYKAVMAEERSARKAMHSKRQEIEALQSMISRVKSAASVDDIDSRVRNMEHTMQHTTLSLNEEKGFMREIKQLKQLREQISSSMGTKDEVKQALDEKEKTEERLKVLRKELDALRNDLSKAEEITKAAKKKCDGEWEAQSKLQEQFRAADAVRQEAFVHLQDLKKQQREKNKYFFKYRDNSRAASEMALKKDRAALQSLCSDQVENFMNMWNNDDEFRKYYVKSNTRSTFRRLGTLDGRSLGPDEEPPRITYAPRTDKLRTSSDRAEKHEAVPAQKEKVVKFEGSKVENNGKEVAKPTEQKSQTTKSKKAVKPDQPPSIVTELVSGKEEIEKSATPEEEEPPKLTKEEEELIKKEEEKRKQKEAAKMKEQHRLEEIAKAKEAMERKKKREEKAKARAVLKAQKEAEEREKVKAYFCHSVIQIGFRSVSLARTREEAKEEGEKKGDFYIRRDSNRKPNSDSRNCSRNPKGDRNSKETNRRGESTNEEISQTFITVSETKQVKIGSSAFKKPRKQEKTAAMDVDWTHSCDHHRIVPSRSSTIVRSCHISHPGVVPHQCQEIVHLDFPSLFKDRAEKHETVPPVSALDSVLYLPLHQNHLRDQILEQSMRRTRTASRSSATFCLDNRSSLTRTP</sequence>
<feature type="region of interest" description="Disordered" evidence="11">
    <location>
        <begin position="501"/>
        <end position="522"/>
    </location>
</feature>
<feature type="region of interest" description="Disordered" evidence="11">
    <location>
        <begin position="1101"/>
        <end position="1275"/>
    </location>
</feature>
<feature type="region of interest" description="Disordered" evidence="11">
    <location>
        <begin position="361"/>
        <end position="440"/>
    </location>
</feature>
<feature type="compositionally biased region" description="Basic and acidic residues" evidence="11">
    <location>
        <begin position="506"/>
        <end position="519"/>
    </location>
</feature>
<feature type="compositionally biased region" description="Low complexity" evidence="11">
    <location>
        <begin position="49"/>
        <end position="59"/>
    </location>
</feature>
<evidence type="ECO:0000256" key="11">
    <source>
        <dbReference type="SAM" id="MobiDB-lite"/>
    </source>
</evidence>
<evidence type="ECO:0000256" key="8">
    <source>
        <dbReference type="ARBA" id="ARBA00023136"/>
    </source>
</evidence>